<feature type="compositionally biased region" description="Basic and acidic residues" evidence="1">
    <location>
        <begin position="26"/>
        <end position="37"/>
    </location>
</feature>
<proteinExistence type="predicted"/>
<organism evidence="2">
    <name type="scientific">Podoviridae sp. ctzeq1</name>
    <dbReference type="NCBI Taxonomy" id="2826597"/>
    <lineage>
        <taxon>Viruses</taxon>
        <taxon>Duplodnaviria</taxon>
        <taxon>Heunggongvirae</taxon>
        <taxon>Uroviricota</taxon>
        <taxon>Caudoviricetes</taxon>
    </lineage>
</organism>
<sequence length="48" mass="5436">MRKHSPALSKVGIGTEQCVYHTNTQSRKEVGNDELSMHKIRNPQAAMR</sequence>
<reference evidence="2" key="1">
    <citation type="journal article" date="2021" name="Proc. Natl. Acad. Sci. U.S.A.">
        <title>A Catalog of Tens of Thousands of Viruses from Human Metagenomes Reveals Hidden Associations with Chronic Diseases.</title>
        <authorList>
            <person name="Tisza M.J."/>
            <person name="Buck C.B."/>
        </authorList>
    </citation>
    <scope>NUCLEOTIDE SEQUENCE</scope>
    <source>
        <strain evidence="2">Ctzeq1</strain>
    </source>
</reference>
<accession>A0A8S5M0D6</accession>
<evidence type="ECO:0000256" key="1">
    <source>
        <dbReference type="SAM" id="MobiDB-lite"/>
    </source>
</evidence>
<feature type="region of interest" description="Disordered" evidence="1">
    <location>
        <begin position="25"/>
        <end position="48"/>
    </location>
</feature>
<name>A0A8S5M0D6_9CAUD</name>
<protein>
    <submittedName>
        <fullName evidence="2">Uncharacterized protein</fullName>
    </submittedName>
</protein>
<evidence type="ECO:0000313" key="2">
    <source>
        <dbReference type="EMBL" id="DAD75662.1"/>
    </source>
</evidence>
<dbReference type="EMBL" id="BK014787">
    <property type="protein sequence ID" value="DAD75662.1"/>
    <property type="molecule type" value="Genomic_DNA"/>
</dbReference>